<dbReference type="AlphaFoldDB" id="A0A9P6B7K4"/>
<evidence type="ECO:0000313" key="2">
    <source>
        <dbReference type="EMBL" id="KAF9519101.1"/>
    </source>
</evidence>
<feature type="compositionally biased region" description="Polar residues" evidence="1">
    <location>
        <begin position="84"/>
        <end position="93"/>
    </location>
</feature>
<feature type="region of interest" description="Disordered" evidence="1">
    <location>
        <begin position="69"/>
        <end position="129"/>
    </location>
</feature>
<proteinExistence type="predicted"/>
<gene>
    <name evidence="2" type="ORF">BS47DRAFT_125932</name>
</gene>
<evidence type="ECO:0000313" key="3">
    <source>
        <dbReference type="Proteomes" id="UP000886523"/>
    </source>
</evidence>
<name>A0A9P6B7K4_9AGAM</name>
<reference evidence="2" key="1">
    <citation type="journal article" date="2020" name="Nat. Commun.">
        <title>Large-scale genome sequencing of mycorrhizal fungi provides insights into the early evolution of symbiotic traits.</title>
        <authorList>
            <person name="Miyauchi S."/>
            <person name="Kiss E."/>
            <person name="Kuo A."/>
            <person name="Drula E."/>
            <person name="Kohler A."/>
            <person name="Sanchez-Garcia M."/>
            <person name="Morin E."/>
            <person name="Andreopoulos B."/>
            <person name="Barry K.W."/>
            <person name="Bonito G."/>
            <person name="Buee M."/>
            <person name="Carver A."/>
            <person name="Chen C."/>
            <person name="Cichocki N."/>
            <person name="Clum A."/>
            <person name="Culley D."/>
            <person name="Crous P.W."/>
            <person name="Fauchery L."/>
            <person name="Girlanda M."/>
            <person name="Hayes R.D."/>
            <person name="Keri Z."/>
            <person name="LaButti K."/>
            <person name="Lipzen A."/>
            <person name="Lombard V."/>
            <person name="Magnuson J."/>
            <person name="Maillard F."/>
            <person name="Murat C."/>
            <person name="Nolan M."/>
            <person name="Ohm R.A."/>
            <person name="Pangilinan J."/>
            <person name="Pereira M.F."/>
            <person name="Perotto S."/>
            <person name="Peter M."/>
            <person name="Pfister S."/>
            <person name="Riley R."/>
            <person name="Sitrit Y."/>
            <person name="Stielow J.B."/>
            <person name="Szollosi G."/>
            <person name="Zifcakova L."/>
            <person name="Stursova M."/>
            <person name="Spatafora J.W."/>
            <person name="Tedersoo L."/>
            <person name="Vaario L.M."/>
            <person name="Yamada A."/>
            <person name="Yan M."/>
            <person name="Wang P."/>
            <person name="Xu J."/>
            <person name="Bruns T."/>
            <person name="Baldrian P."/>
            <person name="Vilgalys R."/>
            <person name="Dunand C."/>
            <person name="Henrissat B."/>
            <person name="Grigoriev I.V."/>
            <person name="Hibbett D."/>
            <person name="Nagy L.G."/>
            <person name="Martin F.M."/>
        </authorList>
    </citation>
    <scope>NUCLEOTIDE SEQUENCE</scope>
    <source>
        <strain evidence="2">UP504</strain>
    </source>
</reference>
<dbReference type="Proteomes" id="UP000886523">
    <property type="component" value="Unassembled WGS sequence"/>
</dbReference>
<feature type="compositionally biased region" description="Polar residues" evidence="1">
    <location>
        <begin position="106"/>
        <end position="121"/>
    </location>
</feature>
<comment type="caution">
    <text evidence="2">The sequence shown here is derived from an EMBL/GenBank/DDBJ whole genome shotgun (WGS) entry which is preliminary data.</text>
</comment>
<organism evidence="2 3">
    <name type="scientific">Hydnum rufescens UP504</name>
    <dbReference type="NCBI Taxonomy" id="1448309"/>
    <lineage>
        <taxon>Eukaryota</taxon>
        <taxon>Fungi</taxon>
        <taxon>Dikarya</taxon>
        <taxon>Basidiomycota</taxon>
        <taxon>Agaricomycotina</taxon>
        <taxon>Agaricomycetes</taxon>
        <taxon>Cantharellales</taxon>
        <taxon>Hydnaceae</taxon>
        <taxon>Hydnum</taxon>
    </lineage>
</organism>
<keyword evidence="3" id="KW-1185">Reference proteome</keyword>
<accession>A0A9P6B7K4</accession>
<evidence type="ECO:0000256" key="1">
    <source>
        <dbReference type="SAM" id="MobiDB-lite"/>
    </source>
</evidence>
<dbReference type="OrthoDB" id="3363734at2759"/>
<protein>
    <submittedName>
        <fullName evidence="2">Uncharacterized protein</fullName>
    </submittedName>
</protein>
<sequence length="175" mass="19095">MHIFLDRPTSPHIHILAFLRSITASSRPTFPCGLLQTPASSAAHMEALFEGPLSGSDRARQIVQREISRRQAERSARHGHGSTIGENISVSSTEPDHMSTGPVTVPNATERITSSFPNASSEVGAGQRRSRRGCIYMDRRVRKVSMQVLLVSVAASAVALSNVFHEMSVLNQQHL</sequence>
<dbReference type="EMBL" id="MU128920">
    <property type="protein sequence ID" value="KAF9519101.1"/>
    <property type="molecule type" value="Genomic_DNA"/>
</dbReference>